<keyword evidence="1" id="KW-0472">Membrane</keyword>
<gene>
    <name evidence="2" type="ORF">OCTVUL_1B025724</name>
</gene>
<protein>
    <submittedName>
        <fullName evidence="2">Uncharacterized protein</fullName>
    </submittedName>
</protein>
<dbReference type="EMBL" id="OX597823">
    <property type="protein sequence ID" value="CAI9729539.1"/>
    <property type="molecule type" value="Genomic_DNA"/>
</dbReference>
<keyword evidence="1" id="KW-0812">Transmembrane</keyword>
<evidence type="ECO:0000313" key="2">
    <source>
        <dbReference type="EMBL" id="CAI9729539.1"/>
    </source>
</evidence>
<proteinExistence type="predicted"/>
<name>A0AA36B8W0_OCTVU</name>
<evidence type="ECO:0000313" key="3">
    <source>
        <dbReference type="Proteomes" id="UP001162480"/>
    </source>
</evidence>
<organism evidence="2 3">
    <name type="scientific">Octopus vulgaris</name>
    <name type="common">Common octopus</name>
    <dbReference type="NCBI Taxonomy" id="6645"/>
    <lineage>
        <taxon>Eukaryota</taxon>
        <taxon>Metazoa</taxon>
        <taxon>Spiralia</taxon>
        <taxon>Lophotrochozoa</taxon>
        <taxon>Mollusca</taxon>
        <taxon>Cephalopoda</taxon>
        <taxon>Coleoidea</taxon>
        <taxon>Octopodiformes</taxon>
        <taxon>Octopoda</taxon>
        <taxon>Incirrata</taxon>
        <taxon>Octopodidae</taxon>
        <taxon>Octopus</taxon>
    </lineage>
</organism>
<accession>A0AA36B8W0</accession>
<dbReference type="Proteomes" id="UP001162480">
    <property type="component" value="Chromosome 10"/>
</dbReference>
<reference evidence="2" key="1">
    <citation type="submission" date="2023-08" db="EMBL/GenBank/DDBJ databases">
        <authorList>
            <person name="Alioto T."/>
            <person name="Alioto T."/>
            <person name="Gomez Garrido J."/>
        </authorList>
    </citation>
    <scope>NUCLEOTIDE SEQUENCE</scope>
</reference>
<keyword evidence="3" id="KW-1185">Reference proteome</keyword>
<sequence length="90" mass="9659">MAGSLCGIGAGIFGSSDSVSGANGSCGIGSHIISISGIEFARNFTREEKQPAILTNRQYDTTVYHFVVVVVIVIVVDIIILLVHSTWHRR</sequence>
<dbReference type="AlphaFoldDB" id="A0AA36B8W0"/>
<feature type="transmembrane region" description="Helical" evidence="1">
    <location>
        <begin position="63"/>
        <end position="83"/>
    </location>
</feature>
<evidence type="ECO:0000256" key="1">
    <source>
        <dbReference type="SAM" id="Phobius"/>
    </source>
</evidence>
<keyword evidence="1" id="KW-1133">Transmembrane helix</keyword>